<sequence>TNYIPTYIITAHTYAGKMKIVEEPNTFGLNNPFLSQGSRLQPKALYIFIISLGAYIWFKLYYLFEMTSFLFLFRYKYEFCPFHNITQHEQSFRWNAYSGILGIWHEWEIVNNTFTGMWMRDGDTCGTRNRETKVILVCGSSSKLSQVSEPSTCLYSITFETPLVCHPHSLLVYPTLSEKLQKEWDEAEQVLYEGLVTEQGYKGLLKDIFEEAGLLKSHEVKASLPKAKADPESPNSLQKCKEDYQKQSEELERLRALLTQHNIPFDSQQDKDTTVTVRSEHLRGDTGLIDICDILG</sequence>
<evidence type="ECO:0000256" key="1">
    <source>
        <dbReference type="ARBA" id="ARBA00022729"/>
    </source>
</evidence>
<evidence type="ECO:0000256" key="2">
    <source>
        <dbReference type="ARBA" id="ARBA00023157"/>
    </source>
</evidence>
<evidence type="ECO:0000256" key="3">
    <source>
        <dbReference type="SAM" id="Phobius"/>
    </source>
</evidence>
<dbReference type="AlphaFoldDB" id="A0A3P9J4R6"/>
<dbReference type="PANTHER" id="PTHR12630">
    <property type="entry name" value="N-LINKED OLIGOSACCHARIDE PROCESSING"/>
    <property type="match status" value="1"/>
</dbReference>
<dbReference type="Proteomes" id="UP000265200">
    <property type="component" value="Chromosome 19"/>
</dbReference>
<reference evidence="6 7" key="2">
    <citation type="submission" date="2017-04" db="EMBL/GenBank/DDBJ databases">
        <title>CpG methylation of centromeres and impact of large insertions on vertebrate speciation.</title>
        <authorList>
            <person name="Ichikawa K."/>
            <person name="Yoshimura J."/>
            <person name="Morishita S."/>
        </authorList>
    </citation>
    <scope>NUCLEOTIDE SEQUENCE</scope>
    <source>
        <strain evidence="6 7">HSOK</strain>
    </source>
</reference>
<dbReference type="InterPro" id="IPR009011">
    <property type="entry name" value="Man6P_isomerase_rcpt-bd_dom_sf"/>
</dbReference>
<proteinExistence type="predicted"/>
<dbReference type="PANTHER" id="PTHR12630:SF6">
    <property type="entry name" value="N-ACETYLGLUCOSAMINE-1-PHOSPHOTRANSFERASE SUBUNIT GAMMA"/>
    <property type="match status" value="1"/>
</dbReference>
<dbReference type="PROSITE" id="PS51914">
    <property type="entry name" value="MRH"/>
    <property type="match status" value="1"/>
</dbReference>
<reference evidence="6" key="3">
    <citation type="submission" date="2025-08" db="UniProtKB">
        <authorList>
            <consortium name="Ensembl"/>
        </authorList>
    </citation>
    <scope>IDENTIFICATION</scope>
    <source>
        <strain evidence="6">HSOK</strain>
    </source>
</reference>
<evidence type="ECO:0000259" key="4">
    <source>
        <dbReference type="PROSITE" id="PS51912"/>
    </source>
</evidence>
<keyword evidence="1" id="KW-0732">Signal</keyword>
<name>A0A3P9J4R6_ORYLA</name>
<feature type="domain" description="DMAP1-binding" evidence="4">
    <location>
        <begin position="172"/>
        <end position="276"/>
    </location>
</feature>
<reference evidence="6" key="4">
    <citation type="submission" date="2025-09" db="UniProtKB">
        <authorList>
            <consortium name="Ensembl"/>
        </authorList>
    </citation>
    <scope>IDENTIFICATION</scope>
    <source>
        <strain evidence="6">HSOK</strain>
    </source>
</reference>
<evidence type="ECO:0000313" key="6">
    <source>
        <dbReference type="Ensembl" id="ENSORLP00015027156.1"/>
    </source>
</evidence>
<dbReference type="InterPro" id="IPR010506">
    <property type="entry name" value="DMAP1-bd"/>
</dbReference>
<keyword evidence="3" id="KW-0472">Membrane</keyword>
<dbReference type="InterPro" id="IPR044865">
    <property type="entry name" value="MRH_dom"/>
</dbReference>
<dbReference type="Gene3D" id="2.70.130.10">
    <property type="entry name" value="Mannose-6-phosphate receptor binding domain"/>
    <property type="match status" value="1"/>
</dbReference>
<evidence type="ECO:0000259" key="5">
    <source>
        <dbReference type="PROSITE" id="PS51914"/>
    </source>
</evidence>
<keyword evidence="3" id="KW-1133">Transmembrane helix</keyword>
<dbReference type="Pfam" id="PF07915">
    <property type="entry name" value="PRKCSH"/>
    <property type="match status" value="1"/>
</dbReference>
<feature type="domain" description="MRH" evidence="5">
    <location>
        <begin position="67"/>
        <end position="167"/>
    </location>
</feature>
<dbReference type="SUPFAM" id="SSF50911">
    <property type="entry name" value="Mannose 6-phosphate receptor domain"/>
    <property type="match status" value="1"/>
</dbReference>
<dbReference type="GO" id="GO:0005737">
    <property type="term" value="C:cytoplasm"/>
    <property type="evidence" value="ECO:0007669"/>
    <property type="project" value="UniProtKB-ARBA"/>
</dbReference>
<feature type="transmembrane region" description="Helical" evidence="3">
    <location>
        <begin position="44"/>
        <end position="64"/>
    </location>
</feature>
<reference key="1">
    <citation type="journal article" date="2007" name="Nature">
        <title>The medaka draft genome and insights into vertebrate genome evolution.</title>
        <authorList>
            <person name="Kasahara M."/>
            <person name="Naruse K."/>
            <person name="Sasaki S."/>
            <person name="Nakatani Y."/>
            <person name="Qu W."/>
            <person name="Ahsan B."/>
            <person name="Yamada T."/>
            <person name="Nagayasu Y."/>
            <person name="Doi K."/>
            <person name="Kasai Y."/>
            <person name="Jindo T."/>
            <person name="Kobayashi D."/>
            <person name="Shimada A."/>
            <person name="Toyoda A."/>
            <person name="Kuroki Y."/>
            <person name="Fujiyama A."/>
            <person name="Sasaki T."/>
            <person name="Shimizu A."/>
            <person name="Asakawa S."/>
            <person name="Shimizu N."/>
            <person name="Hashimoto S."/>
            <person name="Yang J."/>
            <person name="Lee Y."/>
            <person name="Matsushima K."/>
            <person name="Sugano S."/>
            <person name="Sakaizumi M."/>
            <person name="Narita T."/>
            <person name="Ohishi K."/>
            <person name="Haga S."/>
            <person name="Ohta F."/>
            <person name="Nomoto H."/>
            <person name="Nogata K."/>
            <person name="Morishita T."/>
            <person name="Endo T."/>
            <person name="Shin-I T."/>
            <person name="Takeda H."/>
            <person name="Morishita S."/>
            <person name="Kohara Y."/>
        </authorList>
    </citation>
    <scope>NUCLEOTIDE SEQUENCE [LARGE SCALE GENOMIC DNA]</scope>
    <source>
        <strain>Hd-rR</strain>
    </source>
</reference>
<dbReference type="PROSITE" id="PS51912">
    <property type="entry name" value="DMAP1_BIND"/>
    <property type="match status" value="1"/>
</dbReference>
<dbReference type="InterPro" id="IPR039794">
    <property type="entry name" value="Gtb1-like"/>
</dbReference>
<dbReference type="GO" id="GO:0012505">
    <property type="term" value="C:endomembrane system"/>
    <property type="evidence" value="ECO:0007669"/>
    <property type="project" value="UniProtKB-ARBA"/>
</dbReference>
<accession>A0A3P9J4R6</accession>
<protein>
    <submittedName>
        <fullName evidence="6">N-acetylglucosamine-1-phosphate transferase subunit gamma</fullName>
    </submittedName>
</protein>
<evidence type="ECO:0000313" key="7">
    <source>
        <dbReference type="Proteomes" id="UP000265200"/>
    </source>
</evidence>
<keyword evidence="3" id="KW-0812">Transmembrane</keyword>
<organism evidence="6 7">
    <name type="scientific">Oryzias latipes</name>
    <name type="common">Japanese rice fish</name>
    <name type="synonym">Japanese killifish</name>
    <dbReference type="NCBI Taxonomy" id="8090"/>
    <lineage>
        <taxon>Eukaryota</taxon>
        <taxon>Metazoa</taxon>
        <taxon>Chordata</taxon>
        <taxon>Craniata</taxon>
        <taxon>Vertebrata</taxon>
        <taxon>Euteleostomi</taxon>
        <taxon>Actinopterygii</taxon>
        <taxon>Neopterygii</taxon>
        <taxon>Teleostei</taxon>
        <taxon>Neoteleostei</taxon>
        <taxon>Acanthomorphata</taxon>
        <taxon>Ovalentaria</taxon>
        <taxon>Atherinomorphae</taxon>
        <taxon>Beloniformes</taxon>
        <taxon>Adrianichthyidae</taxon>
        <taxon>Oryziinae</taxon>
        <taxon>Oryzias</taxon>
    </lineage>
</organism>
<keyword evidence="2" id="KW-1015">Disulfide bond</keyword>
<dbReference type="Ensembl" id="ENSORLT00015001057.1">
    <property type="protein sequence ID" value="ENSORLP00015027156.1"/>
    <property type="gene ID" value="ENSORLG00015009130.1"/>
</dbReference>
<dbReference type="InterPro" id="IPR012913">
    <property type="entry name" value="OS9-like_dom"/>
</dbReference>